<dbReference type="Proteomes" id="UP000288805">
    <property type="component" value="Unassembled WGS sequence"/>
</dbReference>
<organism evidence="1 2">
    <name type="scientific">Vitis vinifera</name>
    <name type="common">Grape</name>
    <dbReference type="NCBI Taxonomy" id="29760"/>
    <lineage>
        <taxon>Eukaryota</taxon>
        <taxon>Viridiplantae</taxon>
        <taxon>Streptophyta</taxon>
        <taxon>Embryophyta</taxon>
        <taxon>Tracheophyta</taxon>
        <taxon>Spermatophyta</taxon>
        <taxon>Magnoliopsida</taxon>
        <taxon>eudicotyledons</taxon>
        <taxon>Gunneridae</taxon>
        <taxon>Pentapetalae</taxon>
        <taxon>rosids</taxon>
        <taxon>Vitales</taxon>
        <taxon>Vitaceae</taxon>
        <taxon>Viteae</taxon>
        <taxon>Vitis</taxon>
    </lineage>
</organism>
<dbReference type="EMBL" id="QGNW01000027">
    <property type="protein sequence ID" value="RVX12727.1"/>
    <property type="molecule type" value="Genomic_DNA"/>
</dbReference>
<protein>
    <submittedName>
        <fullName evidence="1">Uncharacterized protein</fullName>
    </submittedName>
</protein>
<comment type="caution">
    <text evidence="1">The sequence shown here is derived from an EMBL/GenBank/DDBJ whole genome shotgun (WGS) entry which is preliminary data.</text>
</comment>
<sequence>MTGGDSIQNWKCIKLSLILKHQHSSIKMESHENVGVSWEGWHGVLGAPIMVELLKYLTPDNGFSIMESEASSELDWLFYLKCCDGVKSLVEFQGGVVRCRVWWSSEDLTKGEHGVGVEIFVLLGLWFLPQKIEASWRKLRCQPLPTNQRVNKEAVAAAGSTLKLDGSYTTKHLKEVPAAFTHTKLQGCRNLWNLFNLRSRATINALLTTYRGLGSESGCDNSANSDMEIALLMQSVVQKQGSCSASESSPSREVTIEGIIDEMQLRIRRLERWNTINTVIPITFSLILNYQSDMDFCDVCPCWLFTLPKETPIMILIRRAPYPQGRFLPHIRRARYPPSKLCKVTTEMLILTKTC</sequence>
<accession>A0A438JUU5</accession>
<evidence type="ECO:0000313" key="1">
    <source>
        <dbReference type="EMBL" id="RVX12727.1"/>
    </source>
</evidence>
<evidence type="ECO:0000313" key="2">
    <source>
        <dbReference type="Proteomes" id="UP000288805"/>
    </source>
</evidence>
<proteinExistence type="predicted"/>
<name>A0A438JUU5_VITVI</name>
<dbReference type="AlphaFoldDB" id="A0A438JUU5"/>
<gene>
    <name evidence="1" type="ORF">CK203_011610</name>
</gene>
<reference evidence="1 2" key="1">
    <citation type="journal article" date="2018" name="PLoS Genet.">
        <title>Population sequencing reveals clonal diversity and ancestral inbreeding in the grapevine cultivar Chardonnay.</title>
        <authorList>
            <person name="Roach M.J."/>
            <person name="Johnson D.L."/>
            <person name="Bohlmann J."/>
            <person name="van Vuuren H.J."/>
            <person name="Jones S.J."/>
            <person name="Pretorius I.S."/>
            <person name="Schmidt S.A."/>
            <person name="Borneman A.R."/>
        </authorList>
    </citation>
    <scope>NUCLEOTIDE SEQUENCE [LARGE SCALE GENOMIC DNA]</scope>
    <source>
        <strain evidence="2">cv. Chardonnay</strain>
        <tissue evidence="1">Leaf</tissue>
    </source>
</reference>